<dbReference type="InterPro" id="IPR025498">
    <property type="entry name" value="DUF4389"/>
</dbReference>
<organism evidence="2 3">
    <name type="scientific">Streptomyces endophyticus</name>
    <dbReference type="NCBI Taxonomy" id="714166"/>
    <lineage>
        <taxon>Bacteria</taxon>
        <taxon>Bacillati</taxon>
        <taxon>Actinomycetota</taxon>
        <taxon>Actinomycetes</taxon>
        <taxon>Kitasatosporales</taxon>
        <taxon>Streptomycetaceae</taxon>
        <taxon>Streptomyces</taxon>
    </lineage>
</organism>
<feature type="transmembrane region" description="Helical" evidence="1">
    <location>
        <begin position="133"/>
        <end position="151"/>
    </location>
</feature>
<dbReference type="Proteomes" id="UP001354931">
    <property type="component" value="Unassembled WGS sequence"/>
</dbReference>
<accession>A0ABU6F584</accession>
<keyword evidence="1" id="KW-0472">Membrane</keyword>
<evidence type="ECO:0000313" key="2">
    <source>
        <dbReference type="EMBL" id="MEB8339174.1"/>
    </source>
</evidence>
<keyword evidence="1" id="KW-0812">Transmembrane</keyword>
<reference evidence="2 3" key="1">
    <citation type="submission" date="2022-10" db="EMBL/GenBank/DDBJ databases">
        <authorList>
            <person name="Xie J."/>
            <person name="Shen N."/>
        </authorList>
    </citation>
    <scope>NUCLEOTIDE SEQUENCE [LARGE SCALE GENOMIC DNA]</scope>
    <source>
        <strain evidence="2 3">YIM65594</strain>
    </source>
</reference>
<gene>
    <name evidence="2" type="ORF">OKJ99_16900</name>
</gene>
<dbReference type="EMBL" id="JAOZYC010000111">
    <property type="protein sequence ID" value="MEB8339174.1"/>
    <property type="molecule type" value="Genomic_DNA"/>
</dbReference>
<comment type="caution">
    <text evidence="2">The sequence shown here is derived from an EMBL/GenBank/DDBJ whole genome shotgun (WGS) entry which is preliminary data.</text>
</comment>
<dbReference type="RefSeq" id="WP_326017092.1">
    <property type="nucleotide sequence ID" value="NZ_JAOZYC010000111.1"/>
</dbReference>
<feature type="transmembrane region" description="Helical" evidence="1">
    <location>
        <begin position="43"/>
        <end position="66"/>
    </location>
</feature>
<name>A0ABU6F584_9ACTN</name>
<protein>
    <submittedName>
        <fullName evidence="2">DUF4389 domain-containing protein</fullName>
    </submittedName>
</protein>
<proteinExistence type="predicted"/>
<keyword evidence="1" id="KW-1133">Transmembrane helix</keyword>
<keyword evidence="3" id="KW-1185">Reference proteome</keyword>
<dbReference type="Pfam" id="PF14333">
    <property type="entry name" value="DUF4389"/>
    <property type="match status" value="2"/>
</dbReference>
<evidence type="ECO:0000256" key="1">
    <source>
        <dbReference type="SAM" id="Phobius"/>
    </source>
</evidence>
<feature type="transmembrane region" description="Helical" evidence="1">
    <location>
        <begin position="157"/>
        <end position="175"/>
    </location>
</feature>
<evidence type="ECO:0000313" key="3">
    <source>
        <dbReference type="Proteomes" id="UP001354931"/>
    </source>
</evidence>
<sequence length="217" mass="24254">MADNETLVATARPTSPVTLEADYDPAVSRWLWLVKWLLALPHYLVLALLFVGSALTTLVALFAILFTTRYPRLLFDFNVGVLRWAWRVGYYSYGTLGTDRYPPFTLGPAPDYPARLDVAYPERLSRGLVLVKWWLLVLPQWLIVSLLVGGSGSTGGVAGLLTFYAAVAVLFTGTYPRGMYDLNIGLHRWAARVAAYGGLMTDTYPPFRLDQGEREPY</sequence>